<dbReference type="Pfam" id="PF05732">
    <property type="entry name" value="RepL"/>
    <property type="match status" value="1"/>
</dbReference>
<proteinExistence type="predicted"/>
<keyword evidence="3" id="KW-1185">Reference proteome</keyword>
<dbReference type="GO" id="GO:0006276">
    <property type="term" value="P:plasmid maintenance"/>
    <property type="evidence" value="ECO:0007669"/>
    <property type="project" value="InterPro"/>
</dbReference>
<dbReference type="InterPro" id="IPR036390">
    <property type="entry name" value="WH_DNA-bd_sf"/>
</dbReference>
<reference evidence="2" key="1">
    <citation type="submission" date="2022-08" db="EMBL/GenBank/DDBJ databases">
        <authorList>
            <person name="Kallberg Y."/>
            <person name="Tangrot J."/>
            <person name="Rosling A."/>
        </authorList>
    </citation>
    <scope>NUCLEOTIDE SEQUENCE</scope>
    <source>
        <strain evidence="2">Wild A</strain>
    </source>
</reference>
<dbReference type="InterPro" id="IPR036388">
    <property type="entry name" value="WH-like_DNA-bd_sf"/>
</dbReference>
<feature type="domain" description="Plasmid replication protein RepL" evidence="1">
    <location>
        <begin position="17"/>
        <end position="53"/>
    </location>
</feature>
<dbReference type="OrthoDB" id="2420879at2759"/>
<name>A0A9W4WTG3_9GLOM</name>
<accession>A0A9W4WTG3</accession>
<evidence type="ECO:0000313" key="3">
    <source>
        <dbReference type="Proteomes" id="UP001153678"/>
    </source>
</evidence>
<dbReference type="GO" id="GO:0006260">
    <property type="term" value="P:DNA replication"/>
    <property type="evidence" value="ECO:0007669"/>
    <property type="project" value="InterPro"/>
</dbReference>
<feature type="non-terminal residue" evidence="2">
    <location>
        <position position="73"/>
    </location>
</feature>
<dbReference type="InterPro" id="IPR008813">
    <property type="entry name" value="Plasmid_replication_RepL"/>
</dbReference>
<evidence type="ECO:0000313" key="2">
    <source>
        <dbReference type="EMBL" id="CAI2177689.1"/>
    </source>
</evidence>
<dbReference type="SUPFAM" id="SSF46785">
    <property type="entry name" value="Winged helix' DNA-binding domain"/>
    <property type="match status" value="1"/>
</dbReference>
<sequence length="73" mass="8230">MTSRQETNRQAILQLWNQSIQKTRKIHQCTGISLTTVYNNLTKLCESGTIQHVKGSGRPKKIMANASRALAQF</sequence>
<dbReference type="EMBL" id="CAMKVN010001715">
    <property type="protein sequence ID" value="CAI2177689.1"/>
    <property type="molecule type" value="Genomic_DNA"/>
</dbReference>
<dbReference type="Proteomes" id="UP001153678">
    <property type="component" value="Unassembled WGS sequence"/>
</dbReference>
<protein>
    <submittedName>
        <fullName evidence="2">13719_t:CDS:1</fullName>
    </submittedName>
</protein>
<evidence type="ECO:0000259" key="1">
    <source>
        <dbReference type="Pfam" id="PF05732"/>
    </source>
</evidence>
<gene>
    <name evidence="2" type="ORF">FWILDA_LOCUS8210</name>
</gene>
<dbReference type="Gene3D" id="1.10.10.10">
    <property type="entry name" value="Winged helix-like DNA-binding domain superfamily/Winged helix DNA-binding domain"/>
    <property type="match status" value="1"/>
</dbReference>
<comment type="caution">
    <text evidence="2">The sequence shown here is derived from an EMBL/GenBank/DDBJ whole genome shotgun (WGS) entry which is preliminary data.</text>
</comment>
<organism evidence="2 3">
    <name type="scientific">Funneliformis geosporum</name>
    <dbReference type="NCBI Taxonomy" id="1117311"/>
    <lineage>
        <taxon>Eukaryota</taxon>
        <taxon>Fungi</taxon>
        <taxon>Fungi incertae sedis</taxon>
        <taxon>Mucoromycota</taxon>
        <taxon>Glomeromycotina</taxon>
        <taxon>Glomeromycetes</taxon>
        <taxon>Glomerales</taxon>
        <taxon>Glomeraceae</taxon>
        <taxon>Funneliformis</taxon>
    </lineage>
</organism>
<dbReference type="AlphaFoldDB" id="A0A9W4WTG3"/>